<evidence type="ECO:0000256" key="7">
    <source>
        <dbReference type="ARBA" id="ARBA00022679"/>
    </source>
</evidence>
<evidence type="ECO:0000256" key="1">
    <source>
        <dbReference type="ARBA" id="ARBA00000968"/>
    </source>
</evidence>
<dbReference type="InterPro" id="IPR001783">
    <property type="entry name" value="Lumazine-bd"/>
</dbReference>
<dbReference type="GO" id="GO:0009231">
    <property type="term" value="P:riboflavin biosynthetic process"/>
    <property type="evidence" value="ECO:0007669"/>
    <property type="project" value="UniProtKB-KW"/>
</dbReference>
<dbReference type="EC" id="2.5.1.9" evidence="4 9"/>
<comment type="catalytic activity">
    <reaction evidence="1">
        <text>2 6,7-dimethyl-8-(1-D-ribityl)lumazine + H(+) = 5-amino-6-(D-ribitylamino)uracil + riboflavin</text>
        <dbReference type="Rhea" id="RHEA:20772"/>
        <dbReference type="ChEBI" id="CHEBI:15378"/>
        <dbReference type="ChEBI" id="CHEBI:15934"/>
        <dbReference type="ChEBI" id="CHEBI:57986"/>
        <dbReference type="ChEBI" id="CHEBI:58201"/>
        <dbReference type="EC" id="2.5.1.9"/>
    </reaction>
</comment>
<dbReference type="SUPFAM" id="SSF63380">
    <property type="entry name" value="Riboflavin synthase domain-like"/>
    <property type="match status" value="2"/>
</dbReference>
<evidence type="ECO:0000256" key="5">
    <source>
        <dbReference type="ARBA" id="ARBA00013950"/>
    </source>
</evidence>
<dbReference type="FunFam" id="2.40.30.20:FF:000004">
    <property type="entry name" value="Riboflavin synthase, alpha subunit"/>
    <property type="match status" value="1"/>
</dbReference>
<evidence type="ECO:0000259" key="11">
    <source>
        <dbReference type="PROSITE" id="PS51177"/>
    </source>
</evidence>
<keyword evidence="8" id="KW-0677">Repeat</keyword>
<comment type="pathway">
    <text evidence="3">Cofactor biosynthesis; riboflavin biosynthesis; riboflavin from 2-hydroxy-3-oxobutyl phosphate and 5-amino-6-(D-ribitylamino)uracil: step 2/2.</text>
</comment>
<evidence type="ECO:0000256" key="3">
    <source>
        <dbReference type="ARBA" id="ARBA00004887"/>
    </source>
</evidence>
<dbReference type="NCBIfam" id="NF006767">
    <property type="entry name" value="PRK09289.1"/>
    <property type="match status" value="1"/>
</dbReference>
<proteinExistence type="predicted"/>
<feature type="domain" description="Lumazine-binding" evidence="11">
    <location>
        <begin position="92"/>
        <end position="191"/>
    </location>
</feature>
<dbReference type="GO" id="GO:0004746">
    <property type="term" value="F:riboflavin synthase activity"/>
    <property type="evidence" value="ECO:0007669"/>
    <property type="project" value="UniProtKB-UniRule"/>
</dbReference>
<evidence type="ECO:0000256" key="2">
    <source>
        <dbReference type="ARBA" id="ARBA00002803"/>
    </source>
</evidence>
<dbReference type="Proteomes" id="UP000317990">
    <property type="component" value="Unassembled WGS sequence"/>
</dbReference>
<dbReference type="NCBIfam" id="TIGR00187">
    <property type="entry name" value="ribE"/>
    <property type="match status" value="1"/>
</dbReference>
<evidence type="ECO:0000256" key="10">
    <source>
        <dbReference type="PROSITE-ProRule" id="PRU00524"/>
    </source>
</evidence>
<dbReference type="PANTHER" id="PTHR21098:SF12">
    <property type="entry name" value="RIBOFLAVIN SYNTHASE"/>
    <property type="match status" value="1"/>
</dbReference>
<dbReference type="PANTHER" id="PTHR21098">
    <property type="entry name" value="RIBOFLAVIN SYNTHASE ALPHA CHAIN"/>
    <property type="match status" value="1"/>
</dbReference>
<dbReference type="EMBL" id="SRMO01000033">
    <property type="protein sequence ID" value="TGG94626.1"/>
    <property type="molecule type" value="Genomic_DNA"/>
</dbReference>
<comment type="caution">
    <text evidence="12">The sequence shown here is derived from an EMBL/GenBank/DDBJ whole genome shotgun (WGS) entry which is preliminary data.</text>
</comment>
<dbReference type="PROSITE" id="PS51177">
    <property type="entry name" value="LUMAZINE_BIND"/>
    <property type="match status" value="2"/>
</dbReference>
<protein>
    <recommendedName>
        <fullName evidence="5 9">Riboflavin synthase</fullName>
        <ecNumber evidence="4 9">2.5.1.9</ecNumber>
    </recommendedName>
</protein>
<evidence type="ECO:0000256" key="4">
    <source>
        <dbReference type="ARBA" id="ARBA00012827"/>
    </source>
</evidence>
<dbReference type="InterPro" id="IPR017938">
    <property type="entry name" value="Riboflavin_synthase-like_b-brl"/>
</dbReference>
<dbReference type="CDD" id="cd00402">
    <property type="entry name" value="Riboflavin_synthase_like"/>
    <property type="match status" value="1"/>
</dbReference>
<dbReference type="Gene3D" id="2.40.30.20">
    <property type="match status" value="2"/>
</dbReference>
<reference evidence="12 13" key="1">
    <citation type="journal article" date="2019" name="mSystems">
        <title>Life at home and on the roam: Genomic adaptions reflect the dual lifestyle of an intracellular, facultative symbiont.</title>
        <authorList>
            <person name="Burgsdorf I."/>
        </authorList>
    </citation>
    <scope>NUCLEOTIDE SEQUENCE [LARGE SCALE GENOMIC DNA]</scope>
    <source>
        <strain evidence="12">277cV</strain>
    </source>
</reference>
<keyword evidence="7 12" id="KW-0808">Transferase</keyword>
<dbReference type="Pfam" id="PF00677">
    <property type="entry name" value="Lum_binding"/>
    <property type="match status" value="2"/>
</dbReference>
<feature type="repeat" description="Lumazine-binding" evidence="10">
    <location>
        <begin position="1"/>
        <end position="91"/>
    </location>
</feature>
<feature type="repeat" description="Lumazine-binding" evidence="10">
    <location>
        <begin position="92"/>
        <end position="191"/>
    </location>
</feature>
<dbReference type="AlphaFoldDB" id="A0A524RQB2"/>
<evidence type="ECO:0000256" key="8">
    <source>
        <dbReference type="ARBA" id="ARBA00022737"/>
    </source>
</evidence>
<accession>A0A524RQB2</accession>
<dbReference type="InterPro" id="IPR023366">
    <property type="entry name" value="ATP_synth_asu-like_sf"/>
</dbReference>
<evidence type="ECO:0000256" key="9">
    <source>
        <dbReference type="NCBIfam" id="TIGR00187"/>
    </source>
</evidence>
<dbReference type="PIRSF" id="PIRSF000498">
    <property type="entry name" value="Riboflavin_syn_A"/>
    <property type="match status" value="1"/>
</dbReference>
<evidence type="ECO:0000313" key="13">
    <source>
        <dbReference type="Proteomes" id="UP000317990"/>
    </source>
</evidence>
<evidence type="ECO:0000313" key="12">
    <source>
        <dbReference type="EMBL" id="TGG94626.1"/>
    </source>
</evidence>
<keyword evidence="6" id="KW-0686">Riboflavin biosynthesis</keyword>
<feature type="domain" description="Lumazine-binding" evidence="11">
    <location>
        <begin position="1"/>
        <end position="91"/>
    </location>
</feature>
<gene>
    <name evidence="12" type="ORF">ERJ67_02355</name>
</gene>
<name>A0A524RQB2_9CHRO</name>
<dbReference type="InterPro" id="IPR026017">
    <property type="entry name" value="Lumazine-bd_dom"/>
</dbReference>
<evidence type="ECO:0000256" key="6">
    <source>
        <dbReference type="ARBA" id="ARBA00022619"/>
    </source>
</evidence>
<sequence>MFTGLVRTVGTLHMTGTRVRIRCSGLEGLVEGDSVAVDGVCLTVAALRADGFEADVSPETLGRTTLGERARGGGGVNLEPALRLADRLGGHLVSGHVDGLGRVVAMDRDADCWRLELAWNDLGYGRYICEKASICVDGISLTVAGCEPDGSLFWVAVIPHTRAKTTLQQRRPGDRVNLEADLLAKYTERLLMAAQKDASTPRELDHRWLQQQGWS</sequence>
<organism evidence="12 13">
    <name type="scientific">Aphanocapsa feldmannii 277cV</name>
    <dbReference type="NCBI Taxonomy" id="2507553"/>
    <lineage>
        <taxon>Bacteria</taxon>
        <taxon>Bacillati</taxon>
        <taxon>Cyanobacteriota</taxon>
        <taxon>Cyanophyceae</taxon>
        <taxon>Oscillatoriophycideae</taxon>
        <taxon>Chroococcales</taxon>
        <taxon>Microcystaceae</taxon>
        <taxon>Aphanocapsa</taxon>
    </lineage>
</organism>
<comment type="function">
    <text evidence="2">Catalyzes the dismutation of two molecules of 6,7-dimethyl-8-ribityllumazine, resulting in the formation of riboflavin and 5-amino-6-(D-ribitylamino)uracil.</text>
</comment>